<dbReference type="InterPro" id="IPR032675">
    <property type="entry name" value="LRR_dom_sf"/>
</dbReference>
<gene>
    <name evidence="2" type="ORF">QVD17_03377</name>
</gene>
<evidence type="ECO:0000313" key="3">
    <source>
        <dbReference type="Proteomes" id="UP001229421"/>
    </source>
</evidence>
<dbReference type="InterPro" id="IPR001810">
    <property type="entry name" value="F-box_dom"/>
</dbReference>
<dbReference type="Proteomes" id="UP001229421">
    <property type="component" value="Unassembled WGS sequence"/>
</dbReference>
<proteinExistence type="predicted"/>
<protein>
    <recommendedName>
        <fullName evidence="1">F-box domain-containing protein</fullName>
    </recommendedName>
</protein>
<evidence type="ECO:0000313" key="2">
    <source>
        <dbReference type="EMBL" id="KAK1437583.1"/>
    </source>
</evidence>
<dbReference type="InterPro" id="IPR044809">
    <property type="entry name" value="AUF1-like"/>
</dbReference>
<dbReference type="Gene3D" id="3.80.10.10">
    <property type="entry name" value="Ribonuclease Inhibitor"/>
    <property type="match status" value="1"/>
</dbReference>
<dbReference type="SUPFAM" id="SSF52047">
    <property type="entry name" value="RNI-like"/>
    <property type="match status" value="1"/>
</dbReference>
<accession>A0AAD8P8L6</accession>
<feature type="domain" description="F-box" evidence="1">
    <location>
        <begin position="1"/>
        <end position="35"/>
    </location>
</feature>
<comment type="caution">
    <text evidence="2">The sequence shown here is derived from an EMBL/GenBank/DDBJ whole genome shotgun (WGS) entry which is preliminary data.</text>
</comment>
<name>A0AAD8P8L6_TARER</name>
<dbReference type="SUPFAM" id="SSF81383">
    <property type="entry name" value="F-box domain"/>
    <property type="match status" value="1"/>
</dbReference>
<keyword evidence="3" id="KW-1185">Reference proteome</keyword>
<organism evidence="2 3">
    <name type="scientific">Tagetes erecta</name>
    <name type="common">African marigold</name>
    <dbReference type="NCBI Taxonomy" id="13708"/>
    <lineage>
        <taxon>Eukaryota</taxon>
        <taxon>Viridiplantae</taxon>
        <taxon>Streptophyta</taxon>
        <taxon>Embryophyta</taxon>
        <taxon>Tracheophyta</taxon>
        <taxon>Spermatophyta</taxon>
        <taxon>Magnoliopsida</taxon>
        <taxon>eudicotyledons</taxon>
        <taxon>Gunneridae</taxon>
        <taxon>Pentapetalae</taxon>
        <taxon>asterids</taxon>
        <taxon>campanulids</taxon>
        <taxon>Asterales</taxon>
        <taxon>Asteraceae</taxon>
        <taxon>Asteroideae</taxon>
        <taxon>Heliantheae alliance</taxon>
        <taxon>Tageteae</taxon>
        <taxon>Tagetes</taxon>
    </lineage>
</organism>
<dbReference type="AlphaFoldDB" id="A0AAD8P8L6"/>
<reference evidence="2" key="1">
    <citation type="journal article" date="2023" name="bioRxiv">
        <title>Improved chromosome-level genome assembly for marigold (Tagetes erecta).</title>
        <authorList>
            <person name="Jiang F."/>
            <person name="Yuan L."/>
            <person name="Wang S."/>
            <person name="Wang H."/>
            <person name="Xu D."/>
            <person name="Wang A."/>
            <person name="Fan W."/>
        </authorList>
    </citation>
    <scope>NUCLEOTIDE SEQUENCE</scope>
    <source>
        <strain evidence="2">WSJ</strain>
        <tissue evidence="2">Leaf</tissue>
    </source>
</reference>
<sequence>MDHLPDSLLLEILSRLNDSADVARCRVASKAFDTLFPDLRSINLRYSLKWYLNSDDSNPRYIKPKRSVFLDLISNLRIVESVSIGDVEPVLQIPHGVDPESDDLYLTDGDFAAEWLPRVSDTLKSLSIFDLHYPSQCDSNILELISLYCHSLRNLTLASAWLFVDDLSPMPMLTSLTLTLTRLEDEKLDVLNEYFPNLQVLNLEGVTGLKDPTIRLLNLKTCHCYVHNDLSSLTLITPNLITLRIKCTVPTTLHVEAPVLSHFDLRLFDFVYAGAFTVKKFENLKTLWLKSSYVGYLLSLFPITKTLETLTLDTGIGVMQDNDSKVTLAKVFTVFPNLSYLRINQSAWFELEGCSSPEDWELLDGGKGLKAFCAYFSLVDPLSTFSYLASVLDQCVGLVEVSLLIYYASVGTVSKSFMSRCMARWPLLKWRWGVWREGLEDSWITDGLCS</sequence>
<evidence type="ECO:0000259" key="1">
    <source>
        <dbReference type="Pfam" id="PF12937"/>
    </source>
</evidence>
<dbReference type="Pfam" id="PF12937">
    <property type="entry name" value="F-box-like"/>
    <property type="match status" value="1"/>
</dbReference>
<dbReference type="EMBL" id="JAUHHV010000001">
    <property type="protein sequence ID" value="KAK1437583.1"/>
    <property type="molecule type" value="Genomic_DNA"/>
</dbReference>
<dbReference type="PANTHER" id="PTHR31215">
    <property type="entry name" value="OS05G0510400 PROTEIN-RELATED"/>
    <property type="match status" value="1"/>
</dbReference>
<dbReference type="InterPro" id="IPR036047">
    <property type="entry name" value="F-box-like_dom_sf"/>
</dbReference>